<gene>
    <name evidence="9" type="primary">selD</name>
    <name evidence="12" type="ORF">AUK42_01775</name>
</gene>
<dbReference type="GO" id="GO:0004756">
    <property type="term" value="F:selenide, water dikinase activity"/>
    <property type="evidence" value="ECO:0007669"/>
    <property type="project" value="UniProtKB-UniRule"/>
</dbReference>
<dbReference type="PANTHER" id="PTHR10256:SF0">
    <property type="entry name" value="INACTIVE SELENIDE, WATER DIKINASE-LIKE PROTEIN-RELATED"/>
    <property type="match status" value="1"/>
</dbReference>
<dbReference type="GO" id="GO:0000287">
    <property type="term" value="F:magnesium ion binding"/>
    <property type="evidence" value="ECO:0007669"/>
    <property type="project" value="UniProtKB-UniRule"/>
</dbReference>
<feature type="binding site" description="in other chain" evidence="9">
    <location>
        <begin position="44"/>
        <end position="46"/>
    </location>
    <ligand>
        <name>ATP</name>
        <dbReference type="ChEBI" id="CHEBI:30616"/>
        <note>ligand shared between dimeric partners</note>
    </ligand>
</feature>
<comment type="function">
    <text evidence="9">Synthesizes selenophosphate from selenide and ATP.</text>
</comment>
<organism evidence="12 13">
    <name type="scientific">Candidatus Infernicultor aquiphilus</name>
    <dbReference type="NCBI Taxonomy" id="1805029"/>
    <lineage>
        <taxon>Bacteria</taxon>
        <taxon>Pseudomonadati</taxon>
        <taxon>Atribacterota</taxon>
        <taxon>Candidatus Phoenicimicrobiia</taxon>
        <taxon>Candidatus Pheonicimicrobiales</taxon>
        <taxon>Candidatus Phoenicimicrobiaceae</taxon>
        <taxon>Candidatus Infernicultor</taxon>
    </lineage>
</organism>
<dbReference type="PIRSF" id="PIRSF036407">
    <property type="entry name" value="Selenphspht_syn"/>
    <property type="match status" value="1"/>
</dbReference>
<evidence type="ECO:0000256" key="4">
    <source>
        <dbReference type="ARBA" id="ARBA00022741"/>
    </source>
</evidence>
<dbReference type="Pfam" id="PF02769">
    <property type="entry name" value="AIRS_C"/>
    <property type="match status" value="1"/>
</dbReference>
<keyword evidence="6 9" id="KW-0067">ATP-binding</keyword>
<proteinExistence type="inferred from homology"/>
<sequence>MIEKLMQMTRASGCAAKINPKDLENFLSKIKQTKDKRLLAGFEHNEDAAVYKLDENTGIVFTLDLITPLVNDPYVFGQIAATNSLSDVFAMGGRPLMALNIVCFPEEEKKYNLLEEILRGGADKVAEAGGILAGGHSLNDKEPKYGLAVVGLVDPKKVIYNNTPEVGDFLILTKPLGVGIISTAIKGEIAEKRVVDKAVFWMTKLNKLSQELLELNIHSLTDVTGFGLVGHLSEMLLLSGKEAGARIMFEDIPVIEGVYDYVNTGMVSEGAMKNRKIYSCIAEKNINLSFEKEIVLYDPQTSGGLLISIDPQQVEKAIKLLHQEGFTESKIIGEVIKSKSKERIKIC</sequence>
<feature type="binding site" evidence="9">
    <location>
        <position position="222"/>
    </location>
    <ligand>
        <name>Mg(2+)</name>
        <dbReference type="ChEBI" id="CHEBI:18420"/>
    </ligand>
</feature>
<keyword evidence="2 9" id="KW-0808">Transferase</keyword>
<feature type="binding site" description="in other chain" evidence="9">
    <location>
        <position position="87"/>
    </location>
    <ligand>
        <name>ATP</name>
        <dbReference type="ChEBI" id="CHEBI:30616"/>
        <note>ligand shared between dimeric partners</note>
    </ligand>
</feature>
<evidence type="ECO:0000256" key="3">
    <source>
        <dbReference type="ARBA" id="ARBA00022723"/>
    </source>
</evidence>
<feature type="binding site" description="in other chain" evidence="9">
    <location>
        <position position="17"/>
    </location>
    <ligand>
        <name>ATP</name>
        <dbReference type="ChEBI" id="CHEBI:30616"/>
        <note>ligand shared between dimeric partners</note>
    </ligand>
</feature>
<evidence type="ECO:0000256" key="9">
    <source>
        <dbReference type="HAMAP-Rule" id="MF_00625"/>
    </source>
</evidence>
<dbReference type="InterPro" id="IPR036921">
    <property type="entry name" value="PurM-like_N_sf"/>
</dbReference>
<dbReference type="FunFam" id="3.30.1330.10:FF:000003">
    <property type="entry name" value="Selenide, water dikinase"/>
    <property type="match status" value="1"/>
</dbReference>
<dbReference type="NCBIfam" id="TIGR00476">
    <property type="entry name" value="selD"/>
    <property type="match status" value="1"/>
</dbReference>
<evidence type="ECO:0000256" key="7">
    <source>
        <dbReference type="ARBA" id="ARBA00022842"/>
    </source>
</evidence>
<dbReference type="Gene3D" id="3.90.650.10">
    <property type="entry name" value="PurM-like C-terminal domain"/>
    <property type="match status" value="1"/>
</dbReference>
<protein>
    <recommendedName>
        <fullName evidence="9">Selenide, water dikinase</fullName>
        <ecNumber evidence="9">2.7.9.3</ecNumber>
    </recommendedName>
    <alternativeName>
        <fullName evidence="9">Selenium donor protein</fullName>
    </alternativeName>
    <alternativeName>
        <fullName evidence="9">Selenophosphate synthase</fullName>
    </alternativeName>
</protein>
<feature type="binding site" evidence="9">
    <location>
        <begin position="135"/>
        <end position="137"/>
    </location>
    <ligand>
        <name>ATP</name>
        <dbReference type="ChEBI" id="CHEBI:30616"/>
        <note>ligand shared between dimeric partners</note>
    </ligand>
</feature>
<name>A0A1J5GYE4_9BACT</name>
<feature type="binding site" evidence="9">
    <location>
        <position position="87"/>
    </location>
    <ligand>
        <name>Mg(2+)</name>
        <dbReference type="ChEBI" id="CHEBI:18420"/>
    </ligand>
</feature>
<dbReference type="STRING" id="1805029.AUK42_01775"/>
<feature type="binding site" description="in other chain" evidence="9">
    <location>
        <position position="64"/>
    </location>
    <ligand>
        <name>ATP</name>
        <dbReference type="ChEBI" id="CHEBI:30616"/>
        <note>ligand shared between dimeric partners</note>
    </ligand>
</feature>
<evidence type="ECO:0000256" key="2">
    <source>
        <dbReference type="ARBA" id="ARBA00022679"/>
    </source>
</evidence>
<comment type="cofactor">
    <cofactor evidence="9">
        <name>Mg(2+)</name>
        <dbReference type="ChEBI" id="CHEBI:18420"/>
    </cofactor>
    <text evidence="9">Binds 1 Mg(2+) ion per monomer.</text>
</comment>
<keyword evidence="8 9" id="KW-0711">Selenium</keyword>
<dbReference type="InterPro" id="IPR010918">
    <property type="entry name" value="PurM-like_C_dom"/>
</dbReference>
<feature type="site" description="Important for catalytic activity" evidence="9">
    <location>
        <position position="17"/>
    </location>
</feature>
<dbReference type="PANTHER" id="PTHR10256">
    <property type="entry name" value="SELENIDE, WATER DIKINASE"/>
    <property type="match status" value="1"/>
</dbReference>
<dbReference type="InterPro" id="IPR004536">
    <property type="entry name" value="SPS/SelD"/>
</dbReference>
<evidence type="ECO:0000256" key="1">
    <source>
        <dbReference type="ARBA" id="ARBA00008026"/>
    </source>
</evidence>
<comment type="catalytic activity">
    <reaction evidence="9">
        <text>hydrogenselenide + ATP + H2O = selenophosphate + AMP + phosphate + 2 H(+)</text>
        <dbReference type="Rhea" id="RHEA:18737"/>
        <dbReference type="ChEBI" id="CHEBI:15377"/>
        <dbReference type="ChEBI" id="CHEBI:15378"/>
        <dbReference type="ChEBI" id="CHEBI:16144"/>
        <dbReference type="ChEBI" id="CHEBI:29317"/>
        <dbReference type="ChEBI" id="CHEBI:30616"/>
        <dbReference type="ChEBI" id="CHEBI:43474"/>
        <dbReference type="ChEBI" id="CHEBI:456215"/>
        <dbReference type="EC" id="2.7.9.3"/>
    </reaction>
</comment>
<dbReference type="InterPro" id="IPR016188">
    <property type="entry name" value="PurM-like_N"/>
</dbReference>
<dbReference type="Proteomes" id="UP000182763">
    <property type="component" value="Unassembled WGS sequence"/>
</dbReference>
<dbReference type="SUPFAM" id="SSF56042">
    <property type="entry name" value="PurM C-terminal domain-like"/>
    <property type="match status" value="1"/>
</dbReference>
<dbReference type="Gene3D" id="3.30.1330.10">
    <property type="entry name" value="PurM-like, N-terminal domain"/>
    <property type="match status" value="1"/>
</dbReference>
<keyword evidence="4 9" id="KW-0547">Nucleotide-binding</keyword>
<dbReference type="EC" id="2.7.9.3" evidence="9"/>
<dbReference type="InterPro" id="IPR023061">
    <property type="entry name" value="SelD_I"/>
</dbReference>
<evidence type="ECO:0000256" key="6">
    <source>
        <dbReference type="ARBA" id="ARBA00022840"/>
    </source>
</evidence>
<evidence type="ECO:0000313" key="12">
    <source>
        <dbReference type="EMBL" id="OIP72830.1"/>
    </source>
</evidence>
<accession>A0A1J5GYE4</accession>
<reference evidence="12 13" key="1">
    <citation type="journal article" date="2016" name="Environ. Microbiol.">
        <title>Genomic resolution of a cold subsurface aquifer community provides metabolic insights for novel microbes adapted to high CO concentrations.</title>
        <authorList>
            <person name="Probst A.J."/>
            <person name="Castelle C.J."/>
            <person name="Singh A."/>
            <person name="Brown C.T."/>
            <person name="Anantharaman K."/>
            <person name="Sharon I."/>
            <person name="Hug L.A."/>
            <person name="Burstein D."/>
            <person name="Emerson J.B."/>
            <person name="Thomas B.C."/>
            <person name="Banfield J.F."/>
        </authorList>
    </citation>
    <scope>NUCLEOTIDE SEQUENCE [LARGE SCALE GENOMIC DNA]</scope>
    <source>
        <strain evidence="12">CG2_30_33_13</strain>
    </source>
</reference>
<evidence type="ECO:0000259" key="11">
    <source>
        <dbReference type="Pfam" id="PF02769"/>
    </source>
</evidence>
<keyword evidence="3 9" id="KW-0479">Metal-binding</keyword>
<evidence type="ECO:0000256" key="8">
    <source>
        <dbReference type="ARBA" id="ARBA00023266"/>
    </source>
</evidence>
<dbReference type="NCBIfam" id="NF002098">
    <property type="entry name" value="PRK00943.1"/>
    <property type="match status" value="1"/>
</dbReference>
<evidence type="ECO:0000259" key="10">
    <source>
        <dbReference type="Pfam" id="PF00586"/>
    </source>
</evidence>
<feature type="binding site" evidence="9">
    <location>
        <position position="47"/>
    </location>
    <ligand>
        <name>Mg(2+)</name>
        <dbReference type="ChEBI" id="CHEBI:18420"/>
    </ligand>
</feature>
<keyword evidence="5 9" id="KW-0418">Kinase</keyword>
<dbReference type="EMBL" id="MNYY01000040">
    <property type="protein sequence ID" value="OIP72830.1"/>
    <property type="molecule type" value="Genomic_DNA"/>
</dbReference>
<comment type="similarity">
    <text evidence="1 9">Belongs to the selenophosphate synthase 1 family. Class I subfamily.</text>
</comment>
<comment type="subunit">
    <text evidence="9">Homodimer.</text>
</comment>
<feature type="domain" description="PurM-like N-terminal" evidence="10">
    <location>
        <begin position="46"/>
        <end position="153"/>
    </location>
</feature>
<dbReference type="AlphaFoldDB" id="A0A1J5GYE4"/>
<keyword evidence="7 9" id="KW-0460">Magnesium</keyword>
<dbReference type="SUPFAM" id="SSF55326">
    <property type="entry name" value="PurM N-terminal domain-like"/>
    <property type="match status" value="1"/>
</dbReference>
<dbReference type="GO" id="GO:0005524">
    <property type="term" value="F:ATP binding"/>
    <property type="evidence" value="ECO:0007669"/>
    <property type="project" value="UniProtKB-UniRule"/>
</dbReference>
<feature type="domain" description="PurM-like C-terminal" evidence="11">
    <location>
        <begin position="165"/>
        <end position="341"/>
    </location>
</feature>
<feature type="active site" evidence="9">
    <location>
        <position position="14"/>
    </location>
</feature>
<dbReference type="InterPro" id="IPR036676">
    <property type="entry name" value="PurM-like_C_sf"/>
</dbReference>
<dbReference type="HAMAP" id="MF_00625">
    <property type="entry name" value="SelD"/>
    <property type="match status" value="1"/>
</dbReference>
<evidence type="ECO:0000256" key="5">
    <source>
        <dbReference type="ARBA" id="ARBA00022777"/>
    </source>
</evidence>
<dbReference type="Pfam" id="PF00586">
    <property type="entry name" value="AIRS"/>
    <property type="match status" value="1"/>
</dbReference>
<dbReference type="GO" id="GO:0016260">
    <property type="term" value="P:selenocysteine biosynthetic process"/>
    <property type="evidence" value="ECO:0007669"/>
    <property type="project" value="InterPro"/>
</dbReference>
<comment type="caution">
    <text evidence="12">The sequence shown here is derived from an EMBL/GenBank/DDBJ whole genome shotgun (WGS) entry which is preliminary data.</text>
</comment>
<evidence type="ECO:0000313" key="13">
    <source>
        <dbReference type="Proteomes" id="UP000182763"/>
    </source>
</evidence>
<dbReference type="CDD" id="cd02195">
    <property type="entry name" value="SelD"/>
    <property type="match status" value="1"/>
</dbReference>
<dbReference type="GO" id="GO:0005737">
    <property type="term" value="C:cytoplasm"/>
    <property type="evidence" value="ECO:0007669"/>
    <property type="project" value="TreeGrafter"/>
</dbReference>